<dbReference type="STRING" id="3821.A0A151SB40"/>
<dbReference type="AlphaFoldDB" id="A0A151SB40"/>
<protein>
    <submittedName>
        <fullName evidence="1">Retrovirus-related Pol polyprotein LINE-1</fullName>
    </submittedName>
</protein>
<keyword evidence="2" id="KW-1185">Reference proteome</keyword>
<dbReference type="Gramene" id="C.cajan_26385.t">
    <property type="protein sequence ID" value="C.cajan_26385.t.cds1"/>
    <property type="gene ID" value="C.cajan_26385"/>
</dbReference>
<evidence type="ECO:0000313" key="2">
    <source>
        <dbReference type="Proteomes" id="UP000075243"/>
    </source>
</evidence>
<dbReference type="PANTHER" id="PTHR31635">
    <property type="entry name" value="REVERSE TRANSCRIPTASE DOMAIN-CONTAINING PROTEIN-RELATED"/>
    <property type="match status" value="1"/>
</dbReference>
<gene>
    <name evidence="1" type="ORF">KK1_026181</name>
</gene>
<reference evidence="1" key="1">
    <citation type="journal article" date="2012" name="Nat. Biotechnol.">
        <title>Draft genome sequence of pigeonpea (Cajanus cajan), an orphan legume crop of resource-poor farmers.</title>
        <authorList>
            <person name="Varshney R.K."/>
            <person name="Chen W."/>
            <person name="Li Y."/>
            <person name="Bharti A.K."/>
            <person name="Saxena R.K."/>
            <person name="Schlueter J.A."/>
            <person name="Donoghue M.T."/>
            <person name="Azam S."/>
            <person name="Fan G."/>
            <person name="Whaley A.M."/>
            <person name="Farmer A.D."/>
            <person name="Sheridan J."/>
            <person name="Iwata A."/>
            <person name="Tuteja R."/>
            <person name="Penmetsa R.V."/>
            <person name="Wu W."/>
            <person name="Upadhyaya H.D."/>
            <person name="Yang S.P."/>
            <person name="Shah T."/>
            <person name="Saxena K.B."/>
            <person name="Michael T."/>
            <person name="McCombie W.R."/>
            <person name="Yang B."/>
            <person name="Zhang G."/>
            <person name="Yang H."/>
            <person name="Wang J."/>
            <person name="Spillane C."/>
            <person name="Cook D.R."/>
            <person name="May G.D."/>
            <person name="Xu X."/>
            <person name="Jackson S.A."/>
        </authorList>
    </citation>
    <scope>NUCLEOTIDE SEQUENCE [LARGE SCALE GENOMIC DNA]</scope>
</reference>
<name>A0A151SB40_CAJCA</name>
<sequence>MNDDREWVEHLAELERMVTSFYTSLFIDEGISAPFCLTNALPRLSEDEFSTLDAPIRNEEIHYAIKHMGGFKAPGPDGLQVVFFKSHWDIVGNVVFQLIHDIKVEPLKVDDINETSIVMISKVDNVSYLKHMRPIGLCNVSYKILTKVLAPRFSQVMTSPP</sequence>
<dbReference type="PANTHER" id="PTHR31635:SF196">
    <property type="entry name" value="REVERSE TRANSCRIPTASE DOMAIN-CONTAINING PROTEIN-RELATED"/>
    <property type="match status" value="1"/>
</dbReference>
<evidence type="ECO:0000313" key="1">
    <source>
        <dbReference type="EMBL" id="KYP51971.1"/>
    </source>
</evidence>
<proteinExistence type="predicted"/>
<dbReference type="EMBL" id="KQ483430">
    <property type="protein sequence ID" value="KYP51971.1"/>
    <property type="molecule type" value="Genomic_DNA"/>
</dbReference>
<dbReference type="Proteomes" id="UP000075243">
    <property type="component" value="Unassembled WGS sequence"/>
</dbReference>
<organism evidence="1 2">
    <name type="scientific">Cajanus cajan</name>
    <name type="common">Pigeon pea</name>
    <name type="synonym">Cajanus indicus</name>
    <dbReference type="NCBI Taxonomy" id="3821"/>
    <lineage>
        <taxon>Eukaryota</taxon>
        <taxon>Viridiplantae</taxon>
        <taxon>Streptophyta</taxon>
        <taxon>Embryophyta</taxon>
        <taxon>Tracheophyta</taxon>
        <taxon>Spermatophyta</taxon>
        <taxon>Magnoliopsida</taxon>
        <taxon>eudicotyledons</taxon>
        <taxon>Gunneridae</taxon>
        <taxon>Pentapetalae</taxon>
        <taxon>rosids</taxon>
        <taxon>fabids</taxon>
        <taxon>Fabales</taxon>
        <taxon>Fabaceae</taxon>
        <taxon>Papilionoideae</taxon>
        <taxon>50 kb inversion clade</taxon>
        <taxon>NPAAA clade</taxon>
        <taxon>indigoferoid/millettioid clade</taxon>
        <taxon>Phaseoleae</taxon>
        <taxon>Cajanus</taxon>
    </lineage>
</organism>
<accession>A0A151SB40</accession>